<gene>
    <name evidence="2" type="ORF">EV378_0409</name>
</gene>
<sequence>MTATTEGTHSTYSVGRTGSTDLARTRPPRPEHYDDRHGGIRLAHLRVGLPGSEPDGAGAAASELDGLELNGPEPDRAEPDRGEPSRWEWRLSELLAPFVAWLATQDIDEPGRRRHRDAAERFLRWTHTDTGPDQNRRRRYEHHLHGHDPEHLPDARAGLDWWTDHRCILALTEPACP</sequence>
<evidence type="ECO:0000313" key="3">
    <source>
        <dbReference type="Proteomes" id="UP000295560"/>
    </source>
</evidence>
<dbReference type="RefSeq" id="WP_165922106.1">
    <property type="nucleotide sequence ID" value="NZ_SMFZ01000001.1"/>
</dbReference>
<evidence type="ECO:0000313" key="2">
    <source>
        <dbReference type="EMBL" id="TCK24633.1"/>
    </source>
</evidence>
<reference evidence="2 3" key="1">
    <citation type="submission" date="2019-03" db="EMBL/GenBank/DDBJ databases">
        <title>Sequencing the genomes of 1000 actinobacteria strains.</title>
        <authorList>
            <person name="Klenk H.-P."/>
        </authorList>
    </citation>
    <scope>NUCLEOTIDE SEQUENCE [LARGE SCALE GENOMIC DNA]</scope>
    <source>
        <strain evidence="2 3">DSM 44969</strain>
    </source>
</reference>
<accession>A0A4R1HTI4</accession>
<comment type="caution">
    <text evidence="2">The sequence shown here is derived from an EMBL/GenBank/DDBJ whole genome shotgun (WGS) entry which is preliminary data.</text>
</comment>
<keyword evidence="3" id="KW-1185">Reference proteome</keyword>
<protein>
    <submittedName>
        <fullName evidence="2">Uncharacterized protein</fullName>
    </submittedName>
</protein>
<feature type="region of interest" description="Disordered" evidence="1">
    <location>
        <begin position="1"/>
        <end position="85"/>
    </location>
</feature>
<proteinExistence type="predicted"/>
<dbReference type="Proteomes" id="UP000295560">
    <property type="component" value="Unassembled WGS sequence"/>
</dbReference>
<name>A0A4R1HTI4_PSEEN</name>
<organism evidence="2 3">
    <name type="scientific">Pseudonocardia endophytica</name>
    <dbReference type="NCBI Taxonomy" id="401976"/>
    <lineage>
        <taxon>Bacteria</taxon>
        <taxon>Bacillati</taxon>
        <taxon>Actinomycetota</taxon>
        <taxon>Actinomycetes</taxon>
        <taxon>Pseudonocardiales</taxon>
        <taxon>Pseudonocardiaceae</taxon>
        <taxon>Pseudonocardia</taxon>
    </lineage>
</organism>
<feature type="compositionally biased region" description="Polar residues" evidence="1">
    <location>
        <begin position="1"/>
        <end position="22"/>
    </location>
</feature>
<feature type="compositionally biased region" description="Basic and acidic residues" evidence="1">
    <location>
        <begin position="28"/>
        <end position="38"/>
    </location>
</feature>
<dbReference type="EMBL" id="SMFZ01000001">
    <property type="protein sequence ID" value="TCK24633.1"/>
    <property type="molecule type" value="Genomic_DNA"/>
</dbReference>
<evidence type="ECO:0000256" key="1">
    <source>
        <dbReference type="SAM" id="MobiDB-lite"/>
    </source>
</evidence>
<dbReference type="AlphaFoldDB" id="A0A4R1HTI4"/>
<feature type="compositionally biased region" description="Basic and acidic residues" evidence="1">
    <location>
        <begin position="73"/>
        <end position="85"/>
    </location>
</feature>